<dbReference type="InterPro" id="IPR011990">
    <property type="entry name" value="TPR-like_helical_dom_sf"/>
</dbReference>
<evidence type="ECO:0000259" key="3">
    <source>
        <dbReference type="SMART" id="SM01043"/>
    </source>
</evidence>
<dbReference type="RefSeq" id="WP_346230647.1">
    <property type="nucleotide sequence ID" value="NZ_JBDJAW010000060.1"/>
</dbReference>
<dbReference type="InterPro" id="IPR005158">
    <property type="entry name" value="BTAD"/>
</dbReference>
<name>A0ABV0B1X8_9ACTN</name>
<dbReference type="SMART" id="SM01043">
    <property type="entry name" value="BTAD"/>
    <property type="match status" value="1"/>
</dbReference>
<dbReference type="Gene3D" id="1.25.40.10">
    <property type="entry name" value="Tetratricopeptide repeat domain"/>
    <property type="match status" value="2"/>
</dbReference>
<organism evidence="4 5">
    <name type="scientific">Microbispora maris</name>
    <dbReference type="NCBI Taxonomy" id="3144104"/>
    <lineage>
        <taxon>Bacteria</taxon>
        <taxon>Bacillati</taxon>
        <taxon>Actinomycetota</taxon>
        <taxon>Actinomycetes</taxon>
        <taxon>Streptosporangiales</taxon>
        <taxon>Streptosporangiaceae</taxon>
        <taxon>Microbispora</taxon>
    </lineage>
</organism>
<evidence type="ECO:0000256" key="2">
    <source>
        <dbReference type="ARBA" id="ARBA00022840"/>
    </source>
</evidence>
<evidence type="ECO:0000256" key="1">
    <source>
        <dbReference type="ARBA" id="ARBA00022741"/>
    </source>
</evidence>
<proteinExistence type="predicted"/>
<keyword evidence="1" id="KW-0547">Nucleotide-binding</keyword>
<dbReference type="Pfam" id="PF03704">
    <property type="entry name" value="BTAD"/>
    <property type="match status" value="1"/>
</dbReference>
<comment type="caution">
    <text evidence="4">The sequence shown here is derived from an EMBL/GenBank/DDBJ whole genome shotgun (WGS) entry which is preliminary data.</text>
</comment>
<evidence type="ECO:0000313" key="5">
    <source>
        <dbReference type="Proteomes" id="UP001447516"/>
    </source>
</evidence>
<dbReference type="EMBL" id="JBDJAW010000060">
    <property type="protein sequence ID" value="MEN3540801.1"/>
    <property type="molecule type" value="Genomic_DNA"/>
</dbReference>
<dbReference type="InterPro" id="IPR041664">
    <property type="entry name" value="AAA_16"/>
</dbReference>
<protein>
    <submittedName>
        <fullName evidence="4">AAA family ATPase</fullName>
    </submittedName>
</protein>
<dbReference type="InterPro" id="IPR027417">
    <property type="entry name" value="P-loop_NTPase"/>
</dbReference>
<dbReference type="InterPro" id="IPR036388">
    <property type="entry name" value="WH-like_DNA-bd_sf"/>
</dbReference>
<dbReference type="SUPFAM" id="SSF52540">
    <property type="entry name" value="P-loop containing nucleoside triphosphate hydrolases"/>
    <property type="match status" value="1"/>
</dbReference>
<reference evidence="4 5" key="1">
    <citation type="submission" date="2024-05" db="EMBL/GenBank/DDBJ databases">
        <title>Microbispora sp.ZYX-F-249.</title>
        <authorList>
            <person name="Xie H."/>
        </authorList>
    </citation>
    <scope>NUCLEOTIDE SEQUENCE [LARGE SCALE GENOMIC DNA]</scope>
    <source>
        <strain evidence="4 5">ZYX-F-249</strain>
    </source>
</reference>
<keyword evidence="2" id="KW-0067">ATP-binding</keyword>
<dbReference type="Pfam" id="PF13191">
    <property type="entry name" value="AAA_16"/>
    <property type="match status" value="1"/>
</dbReference>
<sequence length="1035" mass="111465">MRVEISLLGDFTVRISGEPVPAAAWNRRHAASLVKILALEPRRRLHRERLMNALWPDLPVAEAGPRLHKATHFARRALGPEGIVVRGDMILLFPDIPVTVDVLRFQELVADALDAGDADTAGKAADAYTGSLLPGDEYEPWAAEARDRLRLRHLQMLRQARRWAELAESDPTDGEAHLERMREFIAAGDSRAALRQFERMDRAMRQELGVGPSEEAVRLRNSLLDTRQGQPSPSPLVGRKSQTTALEKTLAEAARGHSRTVFLSGPPGMGKSRFLEWARALATADGWRSGHGAASRIEGAWPYAPVLEALADLCRRHPTLLDGLDDRCRKDIDQALSGRALDWSGGGGHQRLFVAVAELVRLAAAGPGLLLTVDDVHEADEASLRLLHYLSRCCLNDRFVLVLAHRRQPVSDTFEQVRTSLLSRTGTLEIALGALERAETEKLALAVRPGLAPEEVERIWELSGGMPFAAAELARTAGTSQADGRGAGSAVLAVLAPPVRAVLEHVATAGATFDTDTFLALAGLEEQEAFDCLDAALAALIVERTMDGYRFRHPLIRDALLGDIPPHRGRALHRACAQRLVSVNASPARIGHHLLAAGDVEAAVPYVLRAAETEAAVGAYRDALALVESVRAVAAGADQARVLALRADLLAAVGNPLAITAYREAIRATGGGDVHRTLRAKLARIAVYYGDLDTAMAALHGLETDGGRADAAILLARGTVAYFTGDLDGAWEAADAAGLAEAAVWEQPDLTALKSLITHNRGEWSQMLRSELLRTREDPALATMVFDSHLCVAEYLLYGPSPYPEVIELARGLRVTAKRVGALRAVAFAGALIGEAALLCGDLDLAEQELADAADLHREIGATTGEAHCLQRLAEVRLARGDRPAADRLLRRALPLARWSLLANHLLQRLYGTMILAAPDPEAARAVVDTAEAALGQSDFCHFCTVMFEVPAVIACAGTGDLAEARRHLEIAERSAALWDGTAWQAAMLEARAHLARAEGDPAEAARLFTRASDLFAESSHPLDAARCRTAAQTP</sequence>
<dbReference type="Proteomes" id="UP001447516">
    <property type="component" value="Unassembled WGS sequence"/>
</dbReference>
<dbReference type="SUPFAM" id="SSF48452">
    <property type="entry name" value="TPR-like"/>
    <property type="match status" value="1"/>
</dbReference>
<dbReference type="PANTHER" id="PTHR16305">
    <property type="entry name" value="TESTICULAR SOLUBLE ADENYLYL CYCLASE"/>
    <property type="match status" value="1"/>
</dbReference>
<gene>
    <name evidence="4" type="ORF">AAH991_37205</name>
</gene>
<accession>A0ABV0B1X8</accession>
<keyword evidence="5" id="KW-1185">Reference proteome</keyword>
<evidence type="ECO:0000313" key="4">
    <source>
        <dbReference type="EMBL" id="MEN3540801.1"/>
    </source>
</evidence>
<dbReference type="Gene3D" id="1.10.10.10">
    <property type="entry name" value="Winged helix-like DNA-binding domain superfamily/Winged helix DNA-binding domain"/>
    <property type="match status" value="1"/>
</dbReference>
<feature type="domain" description="Bacterial transcriptional activator" evidence="3">
    <location>
        <begin position="100"/>
        <end position="224"/>
    </location>
</feature>
<dbReference type="PANTHER" id="PTHR16305:SF35">
    <property type="entry name" value="TRANSCRIPTIONAL ACTIVATOR DOMAIN"/>
    <property type="match status" value="1"/>
</dbReference>